<dbReference type="InterPro" id="IPR036700">
    <property type="entry name" value="BOBF_sf"/>
</dbReference>
<feature type="compositionally biased region" description="Low complexity" evidence="1">
    <location>
        <begin position="178"/>
        <end position="187"/>
    </location>
</feature>
<feature type="region of interest" description="Disordered" evidence="1">
    <location>
        <begin position="124"/>
        <end position="207"/>
    </location>
</feature>
<reference evidence="2 3" key="1">
    <citation type="submission" date="2020-08" db="EMBL/GenBank/DDBJ databases">
        <title>Genomic Encyclopedia of Type Strains, Phase IV (KMG-IV): sequencing the most valuable type-strain genomes for metagenomic binning, comparative biology and taxonomic classification.</title>
        <authorList>
            <person name="Goeker M."/>
        </authorList>
    </citation>
    <scope>NUCLEOTIDE SEQUENCE [LARGE SCALE GENOMIC DNA]</scope>
    <source>
        <strain evidence="2 3">DSM 27244</strain>
    </source>
</reference>
<evidence type="ECO:0000313" key="3">
    <source>
        <dbReference type="Proteomes" id="UP000557739"/>
    </source>
</evidence>
<proteinExistence type="predicted"/>
<dbReference type="Proteomes" id="UP000557739">
    <property type="component" value="Unassembled WGS sequence"/>
</dbReference>
<feature type="compositionally biased region" description="Pro residues" evidence="1">
    <location>
        <begin position="188"/>
        <end position="201"/>
    </location>
</feature>
<accession>A0A7W9APQ8</accession>
<keyword evidence="3" id="KW-1185">Reference proteome</keyword>
<dbReference type="AlphaFoldDB" id="A0A7W9APQ8"/>
<gene>
    <name evidence="2" type="ORF">FHR19_001464</name>
</gene>
<dbReference type="SUPFAM" id="SSF101756">
    <property type="entry name" value="Hypothetical protein YgiW"/>
    <property type="match status" value="1"/>
</dbReference>
<evidence type="ECO:0000313" key="2">
    <source>
        <dbReference type="EMBL" id="MBB5698119.1"/>
    </source>
</evidence>
<organism evidence="2 3">
    <name type="scientific">Sphingomonas yantingensis</name>
    <dbReference type="NCBI Taxonomy" id="1241761"/>
    <lineage>
        <taxon>Bacteria</taxon>
        <taxon>Pseudomonadati</taxon>
        <taxon>Pseudomonadota</taxon>
        <taxon>Alphaproteobacteria</taxon>
        <taxon>Sphingomonadales</taxon>
        <taxon>Sphingomonadaceae</taxon>
        <taxon>Sphingomonas</taxon>
    </lineage>
</organism>
<comment type="caution">
    <text evidence="2">The sequence shown here is derived from an EMBL/GenBank/DDBJ whole genome shotgun (WGS) entry which is preliminary data.</text>
</comment>
<feature type="compositionally biased region" description="Pro residues" evidence="1">
    <location>
        <begin position="146"/>
        <end position="177"/>
    </location>
</feature>
<name>A0A7W9APQ8_9SPHN</name>
<evidence type="ECO:0000256" key="1">
    <source>
        <dbReference type="SAM" id="MobiDB-lite"/>
    </source>
</evidence>
<dbReference type="EMBL" id="JACIJJ010000002">
    <property type="protein sequence ID" value="MBB5698119.1"/>
    <property type="molecule type" value="Genomic_DNA"/>
</dbReference>
<dbReference type="RefSeq" id="WP_184026443.1">
    <property type="nucleotide sequence ID" value="NZ_JACIJJ010000002.1"/>
</dbReference>
<feature type="compositionally biased region" description="Gly residues" evidence="1">
    <location>
        <begin position="133"/>
        <end position="145"/>
    </location>
</feature>
<protein>
    <recommendedName>
        <fullName evidence="4">Bacterial OB-fold domain-containing protein</fullName>
    </recommendedName>
</protein>
<evidence type="ECO:0008006" key="4">
    <source>
        <dbReference type="Google" id="ProtNLM"/>
    </source>
</evidence>
<sequence length="207" mass="19827">MVDFSKWKNSRTALGIGAAVLLGVGAAGGAGAVQATRPSVEMAPTVATPIARLSATSGVVTVKGRVAEVYGDRFVVQDTSGRAMVAAGREGRGAVGVGQPVTVQGHFDEGQLRASYIVDAGGQVATVGPRGPEPGGVGPHRGPGRAGPPPPPPGCGPAPAGPAGPGAPPPPPPPPPGVAGAPAAGPEGAPPPPPAPAPAPTPGATRR</sequence>